<dbReference type="AlphaFoldDB" id="A0A0A7I7D5"/>
<reference evidence="17 18" key="1">
    <citation type="journal article" date="2015" name="Genome Announc.">
        <title>Bifidobacterium pseudolongum Strain PV8-2, Isolated from a Stool Sample of an Anemic Kenyan Infant.</title>
        <authorList>
            <person name="Vazquez-Gutierrez P."/>
            <person name="Lacroix C."/>
            <person name="Chassard C."/>
            <person name="Klumpp J."/>
            <person name="Stevens M.J."/>
            <person name="Jans C."/>
        </authorList>
    </citation>
    <scope>NUCLEOTIDE SEQUENCE [LARGE SCALE GENOMIC DNA]</scope>
    <source>
        <strain evidence="17 18">PV8-2</strain>
    </source>
</reference>
<dbReference type="GO" id="GO:0004760">
    <property type="term" value="F:L-serine-pyruvate transaminase activity"/>
    <property type="evidence" value="ECO:0007669"/>
    <property type="project" value="TreeGrafter"/>
</dbReference>
<dbReference type="GO" id="GO:0019265">
    <property type="term" value="P:glycine biosynthetic process, by transamination of glyoxylate"/>
    <property type="evidence" value="ECO:0007669"/>
    <property type="project" value="TreeGrafter"/>
</dbReference>
<feature type="domain" description="Aminotransferase class V" evidence="16">
    <location>
        <begin position="144"/>
        <end position="339"/>
    </location>
</feature>
<dbReference type="RefSeq" id="WP_039171315.1">
    <property type="nucleotide sequence ID" value="NZ_CP007457.1"/>
</dbReference>
<keyword evidence="9 17" id="KW-0808">Transferase</keyword>
<dbReference type="EC" id="2.6.1.52" evidence="5"/>
<dbReference type="UniPathway" id="UPA00135">
    <property type="reaction ID" value="UER00197"/>
</dbReference>
<dbReference type="PIRSF" id="PIRSF000525">
    <property type="entry name" value="SerC"/>
    <property type="match status" value="1"/>
</dbReference>
<protein>
    <recommendedName>
        <fullName evidence="5">phosphoserine transaminase</fullName>
        <ecNumber evidence="5">2.6.1.52</ecNumber>
    </recommendedName>
    <alternativeName>
        <fullName evidence="13">Phosphohydroxythreonine aminotransferase</fullName>
    </alternativeName>
</protein>
<dbReference type="InterPro" id="IPR006272">
    <property type="entry name" value="Pser_aminoTfrase_mycobac"/>
</dbReference>
<keyword evidence="7 17" id="KW-0032">Aminotransferase</keyword>
<evidence type="ECO:0000256" key="4">
    <source>
        <dbReference type="ARBA" id="ARBA00006904"/>
    </source>
</evidence>
<dbReference type="GO" id="GO:0008615">
    <property type="term" value="P:pyridoxine biosynthetic process"/>
    <property type="evidence" value="ECO:0007669"/>
    <property type="project" value="UniProtKB-KW"/>
</dbReference>
<evidence type="ECO:0000256" key="15">
    <source>
        <dbReference type="ARBA" id="ARBA00049007"/>
    </source>
</evidence>
<dbReference type="EMBL" id="CP007457">
    <property type="protein sequence ID" value="AIZ15936.1"/>
    <property type="molecule type" value="Genomic_DNA"/>
</dbReference>
<organism evidence="17 18">
    <name type="scientific">Bifidobacterium pseudolongum PV8-2</name>
    <dbReference type="NCBI Taxonomy" id="1447715"/>
    <lineage>
        <taxon>Bacteria</taxon>
        <taxon>Bacillati</taxon>
        <taxon>Actinomycetota</taxon>
        <taxon>Actinomycetes</taxon>
        <taxon>Bifidobacteriales</taxon>
        <taxon>Bifidobacteriaceae</taxon>
        <taxon>Bifidobacterium</taxon>
    </lineage>
</organism>
<accession>A0A0A7I7D5</accession>
<dbReference type="InterPro" id="IPR015422">
    <property type="entry name" value="PyrdxlP-dep_Trfase_small"/>
</dbReference>
<evidence type="ECO:0000256" key="12">
    <source>
        <dbReference type="ARBA" id="ARBA00023299"/>
    </source>
</evidence>
<dbReference type="SUPFAM" id="SSF53383">
    <property type="entry name" value="PLP-dependent transferases"/>
    <property type="match status" value="1"/>
</dbReference>
<dbReference type="Gene3D" id="3.90.1150.10">
    <property type="entry name" value="Aspartate Aminotransferase, domain 1"/>
    <property type="match status" value="1"/>
</dbReference>
<evidence type="ECO:0000256" key="6">
    <source>
        <dbReference type="ARBA" id="ARBA00022490"/>
    </source>
</evidence>
<dbReference type="Pfam" id="PF00266">
    <property type="entry name" value="Aminotran_5"/>
    <property type="match status" value="1"/>
</dbReference>
<dbReference type="KEGG" id="bpsp:AH67_02500"/>
<keyword evidence="12" id="KW-0718">Serine biosynthesis</keyword>
<comment type="similarity">
    <text evidence="4">Belongs to the class-V pyridoxal-phosphate-dependent aminotransferase family. SerC subfamily.</text>
</comment>
<evidence type="ECO:0000256" key="7">
    <source>
        <dbReference type="ARBA" id="ARBA00022576"/>
    </source>
</evidence>
<keyword evidence="10" id="KW-0663">Pyridoxal phosphate</keyword>
<evidence type="ECO:0000313" key="18">
    <source>
        <dbReference type="Proteomes" id="UP000030636"/>
    </source>
</evidence>
<evidence type="ECO:0000256" key="14">
    <source>
        <dbReference type="ARBA" id="ARBA00047630"/>
    </source>
</evidence>
<dbReference type="PANTHER" id="PTHR21152">
    <property type="entry name" value="AMINOTRANSFERASE CLASS V"/>
    <property type="match status" value="1"/>
</dbReference>
<dbReference type="NCBIfam" id="TIGR01366">
    <property type="entry name" value="serC_3"/>
    <property type="match status" value="1"/>
</dbReference>
<evidence type="ECO:0000256" key="10">
    <source>
        <dbReference type="ARBA" id="ARBA00022898"/>
    </source>
</evidence>
<evidence type="ECO:0000256" key="8">
    <source>
        <dbReference type="ARBA" id="ARBA00022605"/>
    </source>
</evidence>
<comment type="cofactor">
    <cofactor evidence="1">
        <name>pyridoxal 5'-phosphate</name>
        <dbReference type="ChEBI" id="CHEBI:597326"/>
    </cofactor>
</comment>
<keyword evidence="6" id="KW-0963">Cytoplasm</keyword>
<dbReference type="STRING" id="1447715.AH67_02500"/>
<keyword evidence="18" id="KW-1185">Reference proteome</keyword>
<name>A0A0A7I7D5_9BIFI</name>
<evidence type="ECO:0000313" key="17">
    <source>
        <dbReference type="EMBL" id="AIZ15936.1"/>
    </source>
</evidence>
<dbReference type="HOGENOM" id="CLU_061974_0_0_11"/>
<evidence type="ECO:0000256" key="3">
    <source>
        <dbReference type="ARBA" id="ARBA00005099"/>
    </source>
</evidence>
<dbReference type="InterPro" id="IPR015421">
    <property type="entry name" value="PyrdxlP-dep_Trfase_major"/>
</dbReference>
<proteinExistence type="inferred from homology"/>
<evidence type="ECO:0000256" key="5">
    <source>
        <dbReference type="ARBA" id="ARBA00013030"/>
    </source>
</evidence>
<gene>
    <name evidence="17" type="ORF">AH67_02500</name>
</gene>
<comment type="catalytic activity">
    <reaction evidence="15">
        <text>O-phospho-L-serine + 2-oxoglutarate = 3-phosphooxypyruvate + L-glutamate</text>
        <dbReference type="Rhea" id="RHEA:14329"/>
        <dbReference type="ChEBI" id="CHEBI:16810"/>
        <dbReference type="ChEBI" id="CHEBI:18110"/>
        <dbReference type="ChEBI" id="CHEBI:29985"/>
        <dbReference type="ChEBI" id="CHEBI:57524"/>
        <dbReference type="EC" id="2.6.1.52"/>
    </reaction>
</comment>
<evidence type="ECO:0000256" key="11">
    <source>
        <dbReference type="ARBA" id="ARBA00023096"/>
    </source>
</evidence>
<evidence type="ECO:0000259" key="16">
    <source>
        <dbReference type="Pfam" id="PF00266"/>
    </source>
</evidence>
<dbReference type="Gene3D" id="3.40.640.10">
    <property type="entry name" value="Type I PLP-dependent aspartate aminotransferase-like (Major domain)"/>
    <property type="match status" value="1"/>
</dbReference>
<dbReference type="InterPro" id="IPR000192">
    <property type="entry name" value="Aminotrans_V_dom"/>
</dbReference>
<dbReference type="InterPro" id="IPR015424">
    <property type="entry name" value="PyrdxlP-dep_Trfase"/>
</dbReference>
<evidence type="ECO:0000256" key="2">
    <source>
        <dbReference type="ARBA" id="ARBA00003483"/>
    </source>
</evidence>
<evidence type="ECO:0000256" key="13">
    <source>
        <dbReference type="ARBA" id="ARBA00031421"/>
    </source>
</evidence>
<keyword evidence="11" id="KW-0664">Pyridoxine biosynthesis</keyword>
<dbReference type="OrthoDB" id="975012at2"/>
<comment type="function">
    <text evidence="2">Catalyzes the reversible conversion of 3-phosphohydroxypyruvate to phosphoserine and of 3-hydroxy-2-oxo-4-phosphonooxybutanoate to phosphohydroxythreonine.</text>
</comment>
<keyword evidence="8" id="KW-0028">Amino-acid biosynthesis</keyword>
<dbReference type="GO" id="GO:0004648">
    <property type="term" value="F:O-phospho-L-serine:2-oxoglutarate aminotransferase activity"/>
    <property type="evidence" value="ECO:0007669"/>
    <property type="project" value="UniProtKB-EC"/>
</dbReference>
<sequence>MDTITIPQSMLPEDARFGSGPSKIRPAQVEALDRAARTLLGTSHRQAPVKDLVESIRTGIARFFSLPDGYEVVLGNGGASAFWDVMCASLITRQAACGVYGSFSKKVAASVASAPFLEDPIVFESEPGTYCVPERAEYVDTYCWAQNETSTGVQAPVYRIDGSREQGALIAIDATSAAGAIPVDISQTDVYYFSPQKAFGSEGGLWIAILSPAAIQRAEGIKRSCALEGARRWIPPFLSLTSAIDNSLKNQTLNTPSISTLVLLGEQVKWLNENGGMAWSAARCKRSSDIVYAWAERSAYARPFVTDVDARSQSVVTIDLDDSVPQAYVTAALRDNGIVDVNGYRKLGRNQLRIGVFPSVEPSDVEALLACIDYVVEHM</sequence>
<comment type="pathway">
    <text evidence="3">Amino-acid biosynthesis; L-serine biosynthesis; L-serine from 3-phospho-D-glycerate: step 2/3.</text>
</comment>
<comment type="catalytic activity">
    <reaction evidence="14">
        <text>4-(phosphooxy)-L-threonine + 2-oxoglutarate = (R)-3-hydroxy-2-oxo-4-phosphooxybutanoate + L-glutamate</text>
        <dbReference type="Rhea" id="RHEA:16573"/>
        <dbReference type="ChEBI" id="CHEBI:16810"/>
        <dbReference type="ChEBI" id="CHEBI:29985"/>
        <dbReference type="ChEBI" id="CHEBI:58452"/>
        <dbReference type="ChEBI" id="CHEBI:58538"/>
        <dbReference type="EC" id="2.6.1.52"/>
    </reaction>
</comment>
<evidence type="ECO:0000256" key="1">
    <source>
        <dbReference type="ARBA" id="ARBA00001933"/>
    </source>
</evidence>
<dbReference type="PANTHER" id="PTHR21152:SF40">
    <property type="entry name" value="ALANINE--GLYOXYLATE AMINOTRANSFERASE"/>
    <property type="match status" value="1"/>
</dbReference>
<dbReference type="GO" id="GO:0006564">
    <property type="term" value="P:L-serine biosynthetic process"/>
    <property type="evidence" value="ECO:0007669"/>
    <property type="project" value="UniProtKB-KW"/>
</dbReference>
<dbReference type="GO" id="GO:0008453">
    <property type="term" value="F:alanine-glyoxylate transaminase activity"/>
    <property type="evidence" value="ECO:0007669"/>
    <property type="project" value="TreeGrafter"/>
</dbReference>
<dbReference type="InterPro" id="IPR022278">
    <property type="entry name" value="Pser_aminoTfrase"/>
</dbReference>
<evidence type="ECO:0000256" key="9">
    <source>
        <dbReference type="ARBA" id="ARBA00022679"/>
    </source>
</evidence>
<dbReference type="Proteomes" id="UP000030636">
    <property type="component" value="Chromosome"/>
</dbReference>